<feature type="transmembrane region" description="Helical" evidence="7">
    <location>
        <begin position="280"/>
        <end position="299"/>
    </location>
</feature>
<evidence type="ECO:0000256" key="2">
    <source>
        <dbReference type="ARBA" id="ARBA00008821"/>
    </source>
</evidence>
<dbReference type="GO" id="GO:0005886">
    <property type="term" value="C:plasma membrane"/>
    <property type="evidence" value="ECO:0007669"/>
    <property type="project" value="TreeGrafter"/>
</dbReference>
<dbReference type="AlphaFoldDB" id="A0A1X2G5T1"/>
<dbReference type="STRING" id="101127.A0A1X2G5T1"/>
<feature type="transmembrane region" description="Helical" evidence="7">
    <location>
        <begin position="40"/>
        <end position="58"/>
    </location>
</feature>
<name>A0A1X2G5T1_9FUNG</name>
<evidence type="ECO:0000256" key="6">
    <source>
        <dbReference type="ARBA" id="ARBA00023136"/>
    </source>
</evidence>
<feature type="transmembrane region" description="Helical" evidence="7">
    <location>
        <begin position="199"/>
        <end position="222"/>
    </location>
</feature>
<comment type="subcellular location">
    <subcellularLocation>
        <location evidence="1">Membrane</location>
        <topology evidence="1">Multi-pass membrane protein</topology>
    </subcellularLocation>
</comment>
<comment type="caution">
    <text evidence="8">The sequence shown here is derived from an EMBL/GenBank/DDBJ whole genome shotgun (WGS) entry which is preliminary data.</text>
</comment>
<feature type="transmembrane region" description="Helical" evidence="7">
    <location>
        <begin position="100"/>
        <end position="118"/>
    </location>
</feature>
<evidence type="ECO:0000256" key="1">
    <source>
        <dbReference type="ARBA" id="ARBA00004141"/>
    </source>
</evidence>
<dbReference type="GO" id="GO:0042907">
    <property type="term" value="F:xanthine transmembrane transporter activity"/>
    <property type="evidence" value="ECO:0007669"/>
    <property type="project" value="TreeGrafter"/>
</dbReference>
<feature type="transmembrane region" description="Helical" evidence="7">
    <location>
        <begin position="375"/>
        <end position="393"/>
    </location>
</feature>
<evidence type="ECO:0000256" key="3">
    <source>
        <dbReference type="ARBA" id="ARBA00022448"/>
    </source>
</evidence>
<organism evidence="8 9">
    <name type="scientific">Hesseltinella vesiculosa</name>
    <dbReference type="NCBI Taxonomy" id="101127"/>
    <lineage>
        <taxon>Eukaryota</taxon>
        <taxon>Fungi</taxon>
        <taxon>Fungi incertae sedis</taxon>
        <taxon>Mucoromycota</taxon>
        <taxon>Mucoromycotina</taxon>
        <taxon>Mucoromycetes</taxon>
        <taxon>Mucorales</taxon>
        <taxon>Cunninghamellaceae</taxon>
        <taxon>Hesseltinella</taxon>
    </lineage>
</organism>
<accession>A0A1X2G5T1</accession>
<keyword evidence="4 7" id="KW-0812">Transmembrane</keyword>
<dbReference type="Pfam" id="PF00860">
    <property type="entry name" value="Xan_ur_permease"/>
    <property type="match status" value="1"/>
</dbReference>
<sequence>MFSGTVFIPMQLGFDINTAIFFSGVSTLLFFVVNRGRVPAYLGCSGSAVAAIMSISGYKYQPGVPNDNIAAVQGALIVLGIVYAAISLIVHAFGHKWVEAIMPPVVTGAIICGIGLHLMTSSFQQATSSFFDGVMAFVTVVVIMFFSVYAPSPFLRRLCILLGTIVSYVIYLICGLVNAGPRIDFSNIVAQPWVRPPIVHWPVVFQGQAISTMIPLVIVFLAENMGHLKALSAITETSLEKYLGNAYMGDALSIILCGSVGSPPLTTYAENMIVLSVTRIYSPLVIVSAAFIAIVLGFFSKFGAVVSSIPAGVFGGLTIVLYTIIAITGVRIWMDNKVDFSDQRNMFVGGIPVAIASVMQTQLKINHFELDGIGVSTFLALFLYQLLFAGEHIKTWLRQRRQLSDTLP</sequence>
<keyword evidence="5 7" id="KW-1133">Transmembrane helix</keyword>
<dbReference type="InterPro" id="IPR006043">
    <property type="entry name" value="NCS2"/>
</dbReference>
<evidence type="ECO:0000313" key="9">
    <source>
        <dbReference type="Proteomes" id="UP000242146"/>
    </source>
</evidence>
<evidence type="ECO:0000256" key="4">
    <source>
        <dbReference type="ARBA" id="ARBA00022692"/>
    </source>
</evidence>
<keyword evidence="6 7" id="KW-0472">Membrane</keyword>
<feature type="transmembrane region" description="Helical" evidence="7">
    <location>
        <begin position="12"/>
        <end position="33"/>
    </location>
</feature>
<feature type="transmembrane region" description="Helical" evidence="7">
    <location>
        <begin position="346"/>
        <end position="363"/>
    </location>
</feature>
<protein>
    <submittedName>
        <fullName evidence="8">Xanthine/uracil/vitamin C permease</fullName>
    </submittedName>
</protein>
<feature type="transmembrane region" description="Helical" evidence="7">
    <location>
        <begin position="311"/>
        <end position="334"/>
    </location>
</feature>
<evidence type="ECO:0000256" key="7">
    <source>
        <dbReference type="SAM" id="Phobius"/>
    </source>
</evidence>
<proteinExistence type="inferred from homology"/>
<dbReference type="OrthoDB" id="1641903at2759"/>
<dbReference type="Proteomes" id="UP000242146">
    <property type="component" value="Unassembled WGS sequence"/>
</dbReference>
<feature type="transmembrane region" description="Helical" evidence="7">
    <location>
        <begin position="130"/>
        <end position="151"/>
    </location>
</feature>
<gene>
    <name evidence="8" type="ORF">DM01DRAFT_1368608</name>
</gene>
<evidence type="ECO:0000256" key="5">
    <source>
        <dbReference type="ARBA" id="ARBA00022989"/>
    </source>
</evidence>
<keyword evidence="9" id="KW-1185">Reference proteome</keyword>
<dbReference type="PANTHER" id="PTHR42810">
    <property type="entry name" value="PURINE PERMEASE C1399.01C-RELATED"/>
    <property type="match status" value="1"/>
</dbReference>
<feature type="transmembrane region" description="Helical" evidence="7">
    <location>
        <begin position="70"/>
        <end position="93"/>
    </location>
</feature>
<reference evidence="8 9" key="1">
    <citation type="submission" date="2016-07" db="EMBL/GenBank/DDBJ databases">
        <title>Pervasive Adenine N6-methylation of Active Genes in Fungi.</title>
        <authorList>
            <consortium name="DOE Joint Genome Institute"/>
            <person name="Mondo S.J."/>
            <person name="Dannebaum R.O."/>
            <person name="Kuo R.C."/>
            <person name="Labutti K."/>
            <person name="Haridas S."/>
            <person name="Kuo A."/>
            <person name="Salamov A."/>
            <person name="Ahrendt S.R."/>
            <person name="Lipzen A."/>
            <person name="Sullivan W."/>
            <person name="Andreopoulos W.B."/>
            <person name="Clum A."/>
            <person name="Lindquist E."/>
            <person name="Daum C."/>
            <person name="Ramamoorthy G.K."/>
            <person name="Gryganskyi A."/>
            <person name="Culley D."/>
            <person name="Magnuson J.K."/>
            <person name="James T.Y."/>
            <person name="O'Malley M.A."/>
            <person name="Stajich J.E."/>
            <person name="Spatafora J.W."/>
            <person name="Visel A."/>
            <person name="Grigoriev I.V."/>
        </authorList>
    </citation>
    <scope>NUCLEOTIDE SEQUENCE [LARGE SCALE GENOMIC DNA]</scope>
    <source>
        <strain evidence="8 9">NRRL 3301</strain>
    </source>
</reference>
<evidence type="ECO:0000313" key="8">
    <source>
        <dbReference type="EMBL" id="ORX45838.1"/>
    </source>
</evidence>
<feature type="transmembrane region" description="Helical" evidence="7">
    <location>
        <begin position="158"/>
        <end position="179"/>
    </location>
</feature>
<comment type="similarity">
    <text evidence="2">Belongs to the nucleobase:cation symporter-2 (NCS2) (TC 2.A.40) family.</text>
</comment>
<dbReference type="EMBL" id="MCGT01000040">
    <property type="protein sequence ID" value="ORX45838.1"/>
    <property type="molecule type" value="Genomic_DNA"/>
</dbReference>
<dbReference type="PANTHER" id="PTHR42810:SF2">
    <property type="entry name" value="PURINE PERMEASE C1399.01C-RELATED"/>
    <property type="match status" value="1"/>
</dbReference>
<keyword evidence="3" id="KW-0813">Transport</keyword>